<organism evidence="1 2">
    <name type="scientific">Paramecium sonneborni</name>
    <dbReference type="NCBI Taxonomy" id="65129"/>
    <lineage>
        <taxon>Eukaryota</taxon>
        <taxon>Sar</taxon>
        <taxon>Alveolata</taxon>
        <taxon>Ciliophora</taxon>
        <taxon>Intramacronucleata</taxon>
        <taxon>Oligohymenophorea</taxon>
        <taxon>Peniculida</taxon>
        <taxon>Parameciidae</taxon>
        <taxon>Paramecium</taxon>
    </lineage>
</organism>
<dbReference type="AlphaFoldDB" id="A0A8S1KT84"/>
<dbReference type="OrthoDB" id="305149at2759"/>
<dbReference type="EMBL" id="CAJJDN010000011">
    <property type="protein sequence ID" value="CAD8057581.1"/>
    <property type="molecule type" value="Genomic_DNA"/>
</dbReference>
<accession>A0A8S1KT84</accession>
<gene>
    <name evidence="1" type="ORF">PSON_ATCC_30995.1.T0110289</name>
</gene>
<comment type="caution">
    <text evidence="1">The sequence shown here is derived from an EMBL/GenBank/DDBJ whole genome shotgun (WGS) entry which is preliminary data.</text>
</comment>
<reference evidence="1" key="1">
    <citation type="submission" date="2021-01" db="EMBL/GenBank/DDBJ databases">
        <authorList>
            <consortium name="Genoscope - CEA"/>
            <person name="William W."/>
        </authorList>
    </citation>
    <scope>NUCLEOTIDE SEQUENCE</scope>
</reference>
<evidence type="ECO:0000313" key="1">
    <source>
        <dbReference type="EMBL" id="CAD8057581.1"/>
    </source>
</evidence>
<name>A0A8S1KT84_9CILI</name>
<dbReference type="Proteomes" id="UP000692954">
    <property type="component" value="Unassembled WGS sequence"/>
</dbReference>
<protein>
    <submittedName>
        <fullName evidence="1">Uncharacterized protein</fullName>
    </submittedName>
</protein>
<proteinExistence type="predicted"/>
<sequence length="625" mass="74751">MSIDKKIYIIEQLIQESNSDLTILLLNETFTKYIQASDKKTIQFLSLNAKQLLQILFVNYQEIQQTQYDIYSNLITTVWEILELNIEEILEEIEIHFHIFYDLFTYPIIPDVQWTSAFKILKLIQKRSQILITKSLNGNYQLLQYFLPYLYNNSVAQLILIYFENQFHPQQLEFLQIGIQQYYSFDQFSAINFTFIIHEIMVRIQTKQLMQYLVSSQVMIIANDIIQKETFHFIVRKNAAHIISLISNYYSLDLQNLYLDEPYNYPITEEFRKTEFFRYFNVTSIKNILENTLTRNSKISLLDVKLIEIIDNIVRISDIELWQRIDQSNVMEVIINLVKKFNQSDIFIQYVYNMIAFILDRALSDFHPFWCLQLLTKYKLQIQQIKRINRQLYAYEQQLQIKLIRDSDFLPYYNELKIIESALKQSKTWNTIKEQIEKYEDKHKLKLGEDQITPSIDSPFIISAIQEDQFDDLLQPECNIFLDCFNKPSPFDSLKNNEDSDDENQVLVTFQGQDTLNKLKNVFQQMDLQEQEHEEDNQKPKKIRNLSNSLNTEISHQKQDFHLRFLKSEHDSIKKLSLSTSTQLKKFNQSFEQFKIEIIENNKVLKNNSIMKVDEVDFMNYKKKE</sequence>
<evidence type="ECO:0000313" key="2">
    <source>
        <dbReference type="Proteomes" id="UP000692954"/>
    </source>
</evidence>
<keyword evidence="2" id="KW-1185">Reference proteome</keyword>